<dbReference type="EMBL" id="AZBU02000004">
    <property type="protein sequence ID" value="TKR82962.1"/>
    <property type="molecule type" value="Genomic_DNA"/>
</dbReference>
<dbReference type="STRING" id="34508.A0A4U5NJE1"/>
<dbReference type="AlphaFoldDB" id="A0A4U5NJE1"/>
<organism evidence="3 4">
    <name type="scientific">Steinernema carpocapsae</name>
    <name type="common">Entomopathogenic nematode</name>
    <dbReference type="NCBI Taxonomy" id="34508"/>
    <lineage>
        <taxon>Eukaryota</taxon>
        <taxon>Metazoa</taxon>
        <taxon>Ecdysozoa</taxon>
        <taxon>Nematoda</taxon>
        <taxon>Chromadorea</taxon>
        <taxon>Rhabditida</taxon>
        <taxon>Tylenchina</taxon>
        <taxon>Panagrolaimomorpha</taxon>
        <taxon>Strongyloidoidea</taxon>
        <taxon>Steinernematidae</taxon>
        <taxon>Steinernema</taxon>
    </lineage>
</organism>
<keyword evidence="1" id="KW-0175">Coiled coil</keyword>
<dbReference type="OrthoDB" id="5874276at2759"/>
<evidence type="ECO:0000313" key="3">
    <source>
        <dbReference type="EMBL" id="TKR82962.1"/>
    </source>
</evidence>
<proteinExistence type="predicted"/>
<evidence type="ECO:0000256" key="1">
    <source>
        <dbReference type="SAM" id="Coils"/>
    </source>
</evidence>
<dbReference type="InterPro" id="IPR032409">
    <property type="entry name" value="GEF6/7_CC"/>
</dbReference>
<evidence type="ECO:0000259" key="2">
    <source>
        <dbReference type="Pfam" id="PF16523"/>
    </source>
</evidence>
<reference evidence="3 4" key="1">
    <citation type="journal article" date="2015" name="Genome Biol.">
        <title>Comparative genomics of Steinernema reveals deeply conserved gene regulatory networks.</title>
        <authorList>
            <person name="Dillman A.R."/>
            <person name="Macchietto M."/>
            <person name="Porter C.F."/>
            <person name="Rogers A."/>
            <person name="Williams B."/>
            <person name="Antoshechkin I."/>
            <person name="Lee M.M."/>
            <person name="Goodwin Z."/>
            <person name="Lu X."/>
            <person name="Lewis E.E."/>
            <person name="Goodrich-Blair H."/>
            <person name="Stock S.P."/>
            <person name="Adams B.J."/>
            <person name="Sternberg P.W."/>
            <person name="Mortazavi A."/>
        </authorList>
    </citation>
    <scope>NUCLEOTIDE SEQUENCE [LARGE SCALE GENOMIC DNA]</scope>
    <source>
        <strain evidence="3 4">ALL</strain>
    </source>
</reference>
<feature type="domain" description="Rho guanine nucleotide exchange factor 6/7 coiled-coil" evidence="2">
    <location>
        <begin position="55"/>
        <end position="124"/>
    </location>
</feature>
<evidence type="ECO:0000313" key="4">
    <source>
        <dbReference type="Proteomes" id="UP000298663"/>
    </source>
</evidence>
<feature type="coiled-coil region" evidence="1">
    <location>
        <begin position="93"/>
        <end position="127"/>
    </location>
</feature>
<protein>
    <recommendedName>
        <fullName evidence="2">Rho guanine nucleotide exchange factor 6/7 coiled-coil domain-containing protein</fullName>
    </recommendedName>
</protein>
<dbReference type="Gene3D" id="1.20.5.390">
    <property type="entry name" value="L1 transposable element, trimerization domain"/>
    <property type="match status" value="1"/>
</dbReference>
<accession>A0A4U5NJE1</accession>
<sequence length="128" mass="14297">MFCPISVSQEDQEDAVLLRIGTAYFTQPTLQPTPRGPQAAQRAAAGTPAFGYQAPQLIVAEDEKILVEEVIGDEIIVHEKSLVDTVYALTNHMNTLLKEVNALSQTLAKEQKARRRLEEMFRQQTQNS</sequence>
<name>A0A4U5NJE1_STECR</name>
<reference evidence="3 4" key="2">
    <citation type="journal article" date="2019" name="G3 (Bethesda)">
        <title>Hybrid Assembly of the Genome of the Entomopathogenic Nematode Steinernema carpocapsae Identifies the X-Chromosome.</title>
        <authorList>
            <person name="Serra L."/>
            <person name="Macchietto M."/>
            <person name="Macias-Munoz A."/>
            <person name="McGill C.J."/>
            <person name="Rodriguez I.M."/>
            <person name="Rodriguez B."/>
            <person name="Murad R."/>
            <person name="Mortazavi A."/>
        </authorList>
    </citation>
    <scope>NUCLEOTIDE SEQUENCE [LARGE SCALE GENOMIC DNA]</scope>
    <source>
        <strain evidence="3 4">ALL</strain>
    </source>
</reference>
<gene>
    <name evidence="3" type="ORF">L596_016629</name>
</gene>
<dbReference type="Pfam" id="PF16523">
    <property type="entry name" value="betaPIX_CC"/>
    <property type="match status" value="1"/>
</dbReference>
<keyword evidence="4" id="KW-1185">Reference proteome</keyword>
<comment type="caution">
    <text evidence="3">The sequence shown here is derived from an EMBL/GenBank/DDBJ whole genome shotgun (WGS) entry which is preliminary data.</text>
</comment>
<dbReference type="Proteomes" id="UP000298663">
    <property type="component" value="Unassembled WGS sequence"/>
</dbReference>